<keyword evidence="4" id="KW-1185">Reference proteome</keyword>
<protein>
    <submittedName>
        <fullName evidence="3">DUF4974 domain-containing protein</fullName>
    </submittedName>
</protein>
<gene>
    <name evidence="3" type="ORF">DVG78_19525</name>
</gene>
<dbReference type="OrthoDB" id="1452822at2"/>
<dbReference type="InterPro" id="IPR041916">
    <property type="entry name" value="Anti_sigma_zinc_sf"/>
</dbReference>
<evidence type="ECO:0000259" key="1">
    <source>
        <dbReference type="Pfam" id="PF04773"/>
    </source>
</evidence>
<dbReference type="InterPro" id="IPR032508">
    <property type="entry name" value="FecR_C"/>
</dbReference>
<dbReference type="PANTHER" id="PTHR30273">
    <property type="entry name" value="PERIPLASMIC SIGNAL SENSOR AND SIGMA FACTOR ACTIVATOR FECR-RELATED"/>
    <property type="match status" value="1"/>
</dbReference>
<evidence type="ECO:0000313" key="3">
    <source>
        <dbReference type="EMBL" id="RDB04185.1"/>
    </source>
</evidence>
<evidence type="ECO:0000259" key="2">
    <source>
        <dbReference type="Pfam" id="PF16344"/>
    </source>
</evidence>
<dbReference type="Pfam" id="PF16344">
    <property type="entry name" value="FecR_C"/>
    <property type="match status" value="1"/>
</dbReference>
<dbReference type="Gene3D" id="1.10.10.1320">
    <property type="entry name" value="Anti-sigma factor, zinc-finger domain"/>
    <property type="match status" value="1"/>
</dbReference>
<dbReference type="RefSeq" id="WP_114462728.1">
    <property type="nucleotide sequence ID" value="NZ_QPIW01000018.1"/>
</dbReference>
<accession>A0A369I7G7</accession>
<dbReference type="EMBL" id="QPIW01000018">
    <property type="protein sequence ID" value="RDB04185.1"/>
    <property type="molecule type" value="Genomic_DNA"/>
</dbReference>
<reference evidence="3 4" key="1">
    <citation type="submission" date="2018-07" db="EMBL/GenBank/DDBJ databases">
        <title>Genome analysis of Runella aurantiaca.</title>
        <authorList>
            <person name="Yang X."/>
        </authorList>
    </citation>
    <scope>NUCLEOTIDE SEQUENCE [LARGE SCALE GENOMIC DNA]</scope>
    <source>
        <strain evidence="3 4">YX9</strain>
    </source>
</reference>
<dbReference type="Proteomes" id="UP000253141">
    <property type="component" value="Unassembled WGS sequence"/>
</dbReference>
<evidence type="ECO:0000313" key="4">
    <source>
        <dbReference type="Proteomes" id="UP000253141"/>
    </source>
</evidence>
<dbReference type="InterPro" id="IPR006860">
    <property type="entry name" value="FecR"/>
</dbReference>
<organism evidence="3 4">
    <name type="scientific">Runella aurantiaca</name>
    <dbReference type="NCBI Taxonomy" id="2282308"/>
    <lineage>
        <taxon>Bacteria</taxon>
        <taxon>Pseudomonadati</taxon>
        <taxon>Bacteroidota</taxon>
        <taxon>Cytophagia</taxon>
        <taxon>Cytophagales</taxon>
        <taxon>Spirosomataceae</taxon>
        <taxon>Runella</taxon>
    </lineage>
</organism>
<sequence length="356" mass="39514">MNSNVHIPDDLLARYVAGETTPDETRQVKAWLSLSAGREEELLRFQKIWEAAESIKPVAEVDVDAAWKKVSGRFTAQPSTQAVNDSEVAAQNPLPFTIHKNDGDIRPLRSGKSPSNFRFWRAAASILIVMGLGWFGYRFFEKANEPAIANVLKTQQKTTEQTLPDGTKVFLNHNTTLSYADDFGQDTRTVMLKGEAYFDVKRDENHPFIIKANGTKVKVLGTSFNVRAYDQKVNVAVTSGKVQFSTPKAKTLLVKDETATAQADTIIKLPAVDLNAMAYRTKVFVFDKTNLGDVVASLREGYQTDIQLSGRLKNCQLTARFERESLDATLSVIAETLHLQVTRKGQTILLDGQGCP</sequence>
<dbReference type="Pfam" id="PF04773">
    <property type="entry name" value="FecR"/>
    <property type="match status" value="1"/>
</dbReference>
<dbReference type="PIRSF" id="PIRSF018266">
    <property type="entry name" value="FecR"/>
    <property type="match status" value="1"/>
</dbReference>
<dbReference type="AlphaFoldDB" id="A0A369I7G7"/>
<dbReference type="Gene3D" id="2.60.120.1440">
    <property type="match status" value="1"/>
</dbReference>
<name>A0A369I7G7_9BACT</name>
<dbReference type="PANTHER" id="PTHR30273:SF2">
    <property type="entry name" value="PROTEIN FECR"/>
    <property type="match status" value="1"/>
</dbReference>
<dbReference type="GO" id="GO:0016989">
    <property type="term" value="F:sigma factor antagonist activity"/>
    <property type="evidence" value="ECO:0007669"/>
    <property type="project" value="TreeGrafter"/>
</dbReference>
<proteinExistence type="predicted"/>
<dbReference type="InterPro" id="IPR012373">
    <property type="entry name" value="Ferrdict_sens_TM"/>
</dbReference>
<feature type="domain" description="Protein FecR C-terminal" evidence="2">
    <location>
        <begin position="284"/>
        <end position="349"/>
    </location>
</feature>
<feature type="domain" description="FecR protein" evidence="1">
    <location>
        <begin position="153"/>
        <end position="243"/>
    </location>
</feature>
<comment type="caution">
    <text evidence="3">The sequence shown here is derived from an EMBL/GenBank/DDBJ whole genome shotgun (WGS) entry which is preliminary data.</text>
</comment>
<dbReference type="Gene3D" id="3.55.50.30">
    <property type="match status" value="1"/>
</dbReference>